<accession>A0A6M1PIU9</accession>
<dbReference type="PROSITE" id="PS51257">
    <property type="entry name" value="PROKAR_LIPOPROTEIN"/>
    <property type="match status" value="1"/>
</dbReference>
<keyword evidence="3" id="KW-1185">Reference proteome</keyword>
<organism evidence="2 3">
    <name type="scientific">Paenibacillus apii</name>
    <dbReference type="NCBI Taxonomy" id="1850370"/>
    <lineage>
        <taxon>Bacteria</taxon>
        <taxon>Bacillati</taxon>
        <taxon>Bacillota</taxon>
        <taxon>Bacilli</taxon>
        <taxon>Bacillales</taxon>
        <taxon>Paenibacillaceae</taxon>
        <taxon>Paenibacillus</taxon>
    </lineage>
</organism>
<protein>
    <submittedName>
        <fullName evidence="2">Uncharacterized protein</fullName>
    </submittedName>
</protein>
<dbReference type="EMBL" id="JAAKGU010000005">
    <property type="protein sequence ID" value="NGM83369.1"/>
    <property type="molecule type" value="Genomic_DNA"/>
</dbReference>
<name>A0A6M1PIU9_9BACL</name>
<feature type="region of interest" description="Disordered" evidence="1">
    <location>
        <begin position="34"/>
        <end position="55"/>
    </location>
</feature>
<dbReference type="AlphaFoldDB" id="A0A6M1PIU9"/>
<gene>
    <name evidence="2" type="ORF">G5B47_13175</name>
</gene>
<evidence type="ECO:0000313" key="2">
    <source>
        <dbReference type="EMBL" id="NGM83369.1"/>
    </source>
</evidence>
<comment type="caution">
    <text evidence="2">The sequence shown here is derived from an EMBL/GenBank/DDBJ whole genome shotgun (WGS) entry which is preliminary data.</text>
</comment>
<evidence type="ECO:0000313" key="3">
    <source>
        <dbReference type="Proteomes" id="UP000480151"/>
    </source>
</evidence>
<proteinExistence type="predicted"/>
<dbReference type="RefSeq" id="WP_165098734.1">
    <property type="nucleotide sequence ID" value="NZ_JAAKGU010000005.1"/>
</dbReference>
<sequence>MNKRQLGLAAVFAALLIAASGCIYPGGLSTAPALPDSMDVTNRNPGKGLGEEGDPLAPVLQDVYTKSIPEDVYTDR</sequence>
<reference evidence="2 3" key="1">
    <citation type="submission" date="2020-02" db="EMBL/GenBank/DDBJ databases">
        <authorList>
            <person name="Gao J."/>
            <person name="Sun J."/>
        </authorList>
    </citation>
    <scope>NUCLEOTIDE SEQUENCE [LARGE SCALE GENOMIC DNA]</scope>
    <source>
        <strain evidence="2 3">7124</strain>
    </source>
</reference>
<evidence type="ECO:0000256" key="1">
    <source>
        <dbReference type="SAM" id="MobiDB-lite"/>
    </source>
</evidence>
<dbReference type="Proteomes" id="UP000480151">
    <property type="component" value="Unassembled WGS sequence"/>
</dbReference>